<proteinExistence type="predicted"/>
<keyword evidence="3" id="KW-1185">Reference proteome</keyword>
<reference evidence="2 3" key="1">
    <citation type="submission" date="2023-08" db="EMBL/GenBank/DDBJ databases">
        <title>A Necator americanus chromosomal reference genome.</title>
        <authorList>
            <person name="Ilik V."/>
            <person name="Petrzelkova K.J."/>
            <person name="Pardy F."/>
            <person name="Fuh T."/>
            <person name="Niatou-Singa F.S."/>
            <person name="Gouil Q."/>
            <person name="Baker L."/>
            <person name="Ritchie M.E."/>
            <person name="Jex A.R."/>
            <person name="Gazzola D."/>
            <person name="Li H."/>
            <person name="Toshio Fujiwara R."/>
            <person name="Zhan B."/>
            <person name="Aroian R.V."/>
            <person name="Pafco B."/>
            <person name="Schwarz E.M."/>
        </authorList>
    </citation>
    <scope>NUCLEOTIDE SEQUENCE [LARGE SCALE GENOMIC DNA]</scope>
    <source>
        <strain evidence="2 3">Aroian</strain>
        <tissue evidence="2">Whole animal</tissue>
    </source>
</reference>
<dbReference type="Proteomes" id="UP001303046">
    <property type="component" value="Unassembled WGS sequence"/>
</dbReference>
<dbReference type="EMBL" id="JAVFWL010000001">
    <property type="protein sequence ID" value="KAK6730668.1"/>
    <property type="molecule type" value="Genomic_DNA"/>
</dbReference>
<accession>A0ABR1BZX4</accession>
<evidence type="ECO:0000313" key="2">
    <source>
        <dbReference type="EMBL" id="KAK6730668.1"/>
    </source>
</evidence>
<protein>
    <recommendedName>
        <fullName evidence="1">Reverse transcriptase domain-containing protein</fullName>
    </recommendedName>
</protein>
<comment type="caution">
    <text evidence="2">The sequence shown here is derived from an EMBL/GenBank/DDBJ whole genome shotgun (WGS) entry which is preliminary data.</text>
</comment>
<gene>
    <name evidence="2" type="primary">Necator_chrI.g3383</name>
    <name evidence="2" type="ORF">RB195_007254</name>
</gene>
<evidence type="ECO:0000259" key="1">
    <source>
        <dbReference type="PROSITE" id="PS50878"/>
    </source>
</evidence>
<sequence>MPLYLCLTIIDLRKAFDTVETEAVMKALHNQGVPTPNIRILELYRNFTTKISPFYLIDVKRVLRQGDTISHKAFSAFLNTMRGLEWDNMGVKVDGRHLHHPRFADDIL</sequence>
<name>A0ABR1BZX4_NECAM</name>
<dbReference type="PROSITE" id="PS50878">
    <property type="entry name" value="RT_POL"/>
    <property type="match status" value="1"/>
</dbReference>
<dbReference type="InterPro" id="IPR000477">
    <property type="entry name" value="RT_dom"/>
</dbReference>
<feature type="domain" description="Reverse transcriptase" evidence="1">
    <location>
        <begin position="1"/>
        <end position="108"/>
    </location>
</feature>
<dbReference type="Pfam" id="PF00078">
    <property type="entry name" value="RVT_1"/>
    <property type="match status" value="1"/>
</dbReference>
<evidence type="ECO:0000313" key="3">
    <source>
        <dbReference type="Proteomes" id="UP001303046"/>
    </source>
</evidence>
<organism evidence="2 3">
    <name type="scientific">Necator americanus</name>
    <name type="common">Human hookworm</name>
    <dbReference type="NCBI Taxonomy" id="51031"/>
    <lineage>
        <taxon>Eukaryota</taxon>
        <taxon>Metazoa</taxon>
        <taxon>Ecdysozoa</taxon>
        <taxon>Nematoda</taxon>
        <taxon>Chromadorea</taxon>
        <taxon>Rhabditida</taxon>
        <taxon>Rhabditina</taxon>
        <taxon>Rhabditomorpha</taxon>
        <taxon>Strongyloidea</taxon>
        <taxon>Ancylostomatidae</taxon>
        <taxon>Bunostominae</taxon>
        <taxon>Necator</taxon>
    </lineage>
</organism>